<dbReference type="EMBL" id="LNQE01001467">
    <property type="protein sequence ID" value="KUG17044.1"/>
    <property type="molecule type" value="Genomic_DNA"/>
</dbReference>
<organism evidence="1">
    <name type="scientific">hydrocarbon metagenome</name>
    <dbReference type="NCBI Taxonomy" id="938273"/>
    <lineage>
        <taxon>unclassified sequences</taxon>
        <taxon>metagenomes</taxon>
        <taxon>ecological metagenomes</taxon>
    </lineage>
</organism>
<protein>
    <submittedName>
        <fullName evidence="1">Uncharacterized protein</fullName>
    </submittedName>
</protein>
<name>A0A0W8F849_9ZZZZ</name>
<dbReference type="AlphaFoldDB" id="A0A0W8F849"/>
<gene>
    <name evidence="1" type="ORF">ASZ90_013274</name>
</gene>
<accession>A0A0W8F849</accession>
<comment type="caution">
    <text evidence="1">The sequence shown here is derived from an EMBL/GenBank/DDBJ whole genome shotgun (WGS) entry which is preliminary data.</text>
</comment>
<sequence>MHPPYVRIDAFSIFSIINPNISAYNYHSDAVLDYSFIHLRTALI</sequence>
<evidence type="ECO:0000313" key="1">
    <source>
        <dbReference type="EMBL" id="KUG17044.1"/>
    </source>
</evidence>
<reference evidence="1" key="1">
    <citation type="journal article" date="2015" name="Proc. Natl. Acad. Sci. U.S.A.">
        <title>Networks of energetic and metabolic interactions define dynamics in microbial communities.</title>
        <authorList>
            <person name="Embree M."/>
            <person name="Liu J.K."/>
            <person name="Al-Bassam M.M."/>
            <person name="Zengler K."/>
        </authorList>
    </citation>
    <scope>NUCLEOTIDE SEQUENCE</scope>
</reference>
<proteinExistence type="predicted"/>